<dbReference type="Proteomes" id="UP000270296">
    <property type="component" value="Unassembled WGS sequence"/>
</dbReference>
<evidence type="ECO:0000313" key="5">
    <source>
        <dbReference type="WBParaSite" id="SBAD_0000483201-mRNA-1"/>
    </source>
</evidence>
<evidence type="ECO:0000313" key="3">
    <source>
        <dbReference type="EMBL" id="VDP05035.1"/>
    </source>
</evidence>
<dbReference type="InterPro" id="IPR036034">
    <property type="entry name" value="PDZ_sf"/>
</dbReference>
<evidence type="ECO:0000313" key="4">
    <source>
        <dbReference type="Proteomes" id="UP000270296"/>
    </source>
</evidence>
<gene>
    <name evidence="3" type="ORF">SBAD_LOCUS4636</name>
</gene>
<evidence type="ECO:0000256" key="1">
    <source>
        <dbReference type="ARBA" id="ARBA00022737"/>
    </source>
</evidence>
<dbReference type="PANTHER" id="PTHR12345">
    <property type="entry name" value="SYNTENIN RELATED"/>
    <property type="match status" value="1"/>
</dbReference>
<protein>
    <submittedName>
        <fullName evidence="5">PDZ domain-containing protein</fullName>
    </submittedName>
</protein>
<name>A0A183ILZ0_9BILA</name>
<dbReference type="Pfam" id="PF00595">
    <property type="entry name" value="PDZ"/>
    <property type="match status" value="2"/>
</dbReference>
<dbReference type="Gene3D" id="2.30.42.10">
    <property type="match status" value="2"/>
</dbReference>
<dbReference type="GO" id="GO:0005737">
    <property type="term" value="C:cytoplasm"/>
    <property type="evidence" value="ECO:0007669"/>
    <property type="project" value="TreeGrafter"/>
</dbReference>
<evidence type="ECO:0000259" key="2">
    <source>
        <dbReference type="PROSITE" id="PS50106"/>
    </source>
</evidence>
<accession>A0A183ILZ0</accession>
<dbReference type="SMART" id="SM00228">
    <property type="entry name" value="PDZ"/>
    <property type="match status" value="2"/>
</dbReference>
<dbReference type="OrthoDB" id="10059177at2759"/>
<dbReference type="WBParaSite" id="SBAD_0000483201-mRNA-1">
    <property type="protein sequence ID" value="SBAD_0000483201-mRNA-1"/>
    <property type="gene ID" value="SBAD_0000483201"/>
</dbReference>
<reference evidence="3 4" key="2">
    <citation type="submission" date="2018-11" db="EMBL/GenBank/DDBJ databases">
        <authorList>
            <consortium name="Pathogen Informatics"/>
        </authorList>
    </citation>
    <scope>NUCLEOTIDE SEQUENCE [LARGE SCALE GENOMIC DNA]</scope>
</reference>
<feature type="domain" description="PDZ" evidence="2">
    <location>
        <begin position="85"/>
        <end position="164"/>
    </location>
</feature>
<dbReference type="EMBL" id="UZAM01008452">
    <property type="protein sequence ID" value="VDP05035.1"/>
    <property type="molecule type" value="Genomic_DNA"/>
</dbReference>
<sequence>MPSGLSSSGLTAKRISTIMAVYPSLTSEYMDLKLQPPSVEGDASASVGQSTALTTVSTLGKQLVAPVTGLSVGFRRAVVTNAVRQIVCCKDGKNEIGVRLHHVNNGVFVQFVKQGSPAALAGLRFGDQILLINGKTVSGWSGEKAMQTLKRADSKRIELVVRDRPFERVITLTKDNAGHCGFLHKDGCIKSLVKDSSAAKNGLLIDHQILEVNGQNVIGMSDKKLSAVCDSAGDVLTLTIIPREIYDHIVKCMSLHLVKKHMDHSVPDVC</sequence>
<keyword evidence="1" id="KW-0677">Repeat</keyword>
<dbReference type="PANTHER" id="PTHR12345:SF3">
    <property type="entry name" value="PDZ DOMAIN-CONTAINING PROTEIN"/>
    <property type="match status" value="1"/>
</dbReference>
<dbReference type="InterPro" id="IPR001478">
    <property type="entry name" value="PDZ"/>
</dbReference>
<organism evidence="5">
    <name type="scientific">Soboliphyme baturini</name>
    <dbReference type="NCBI Taxonomy" id="241478"/>
    <lineage>
        <taxon>Eukaryota</taxon>
        <taxon>Metazoa</taxon>
        <taxon>Ecdysozoa</taxon>
        <taxon>Nematoda</taxon>
        <taxon>Enoplea</taxon>
        <taxon>Dorylaimia</taxon>
        <taxon>Dioctophymatida</taxon>
        <taxon>Dioctophymatoidea</taxon>
        <taxon>Soboliphymatidae</taxon>
        <taxon>Soboliphyme</taxon>
    </lineage>
</organism>
<keyword evidence="4" id="KW-1185">Reference proteome</keyword>
<dbReference type="AlphaFoldDB" id="A0A183ILZ0"/>
<reference evidence="5" key="1">
    <citation type="submission" date="2016-06" db="UniProtKB">
        <authorList>
            <consortium name="WormBaseParasite"/>
        </authorList>
    </citation>
    <scope>IDENTIFICATION</scope>
</reference>
<proteinExistence type="predicted"/>
<dbReference type="InterPro" id="IPR051230">
    <property type="entry name" value="APP-Binding"/>
</dbReference>
<dbReference type="PROSITE" id="PS50106">
    <property type="entry name" value="PDZ"/>
    <property type="match status" value="2"/>
</dbReference>
<dbReference type="SUPFAM" id="SSF50156">
    <property type="entry name" value="PDZ domain-like"/>
    <property type="match status" value="2"/>
</dbReference>
<dbReference type="FunFam" id="2.30.42.10:FF:000043">
    <property type="entry name" value="Syntenin-1 isoform X1"/>
    <property type="match status" value="1"/>
</dbReference>
<dbReference type="GO" id="GO:0005886">
    <property type="term" value="C:plasma membrane"/>
    <property type="evidence" value="ECO:0007669"/>
    <property type="project" value="TreeGrafter"/>
</dbReference>
<feature type="domain" description="PDZ" evidence="2">
    <location>
        <begin position="169"/>
        <end position="244"/>
    </location>
</feature>
<dbReference type="CDD" id="cd06721">
    <property type="entry name" value="PDZ1_syntenin-like"/>
    <property type="match status" value="1"/>
</dbReference>